<reference evidence="2 3" key="1">
    <citation type="submission" date="2024-04" db="EMBL/GenBank/DDBJ databases">
        <title>Tritrichomonas musculus Genome.</title>
        <authorList>
            <person name="Alves-Ferreira E."/>
            <person name="Grigg M."/>
            <person name="Lorenzi H."/>
            <person name="Galac M."/>
        </authorList>
    </citation>
    <scope>NUCLEOTIDE SEQUENCE [LARGE SCALE GENOMIC DNA]</scope>
    <source>
        <strain evidence="2 3">EAF2021</strain>
    </source>
</reference>
<dbReference type="PROSITE" id="PS00108">
    <property type="entry name" value="PROTEIN_KINASE_ST"/>
    <property type="match status" value="1"/>
</dbReference>
<evidence type="ECO:0000313" key="3">
    <source>
        <dbReference type="Proteomes" id="UP001470230"/>
    </source>
</evidence>
<dbReference type="SMART" id="SM00671">
    <property type="entry name" value="SEL1"/>
    <property type="match status" value="2"/>
</dbReference>
<gene>
    <name evidence="2" type="ORF">M9Y10_005704</name>
</gene>
<dbReference type="Pfam" id="PF08238">
    <property type="entry name" value="Sel1"/>
    <property type="match status" value="2"/>
</dbReference>
<feature type="domain" description="Protein kinase" evidence="1">
    <location>
        <begin position="505"/>
        <end position="812"/>
    </location>
</feature>
<dbReference type="Gene3D" id="1.10.510.10">
    <property type="entry name" value="Transferase(Phosphotransferase) domain 1"/>
    <property type="match status" value="2"/>
</dbReference>
<proteinExistence type="predicted"/>
<dbReference type="InterPro" id="IPR000719">
    <property type="entry name" value="Prot_kinase_dom"/>
</dbReference>
<sequence length="812" mass="96552">MKNKDLMINDFWNIIKECLLKYLLKRNYHLTFSDRVEKFNLYEENAHEKKEMKKEECIELKTINRTFTSHIKLFYNVREYILFIGKSFFDAQEYSKLQERESANLSQISHPFLPKFFGTFNHSQNNTIAIEFISGCTLSDFIKPEVEYEKRMKIIIEIMLVLEYLHDHKFIYRDLKPNNVMIDSNDTVVLIDFDRMIRSDIEITGTYTFSLYTAPDEIYTIKSDIYSLGLTIFFIMTGGYPPKKGTNESEFNFEVIPEEFKKIKDICYKCTKTNPESRPSITKLIVEFYIDYHEFFNKELFNSILIPLSKSENPRSQCELGILHYEGKNIQKDDRKAFQLLCLSANHNYPKAQHYLGRMYYEGNEYFVKNTSIAYQYFSLSSSKYPQSKENCELIEQNFKTIDVSFQNLPSKIQSRIDNFENPILKKIYSSFQFHYLSLYEVYSSQDNLFEQIIADYLLNTLKEFKLITYDHNDANYQTKQSEIYNDINEIEHQNKNYTFQEQDFIILRILHSNSEVKYSLVMHKESLFIFMMKKIANQENFKKEINFCSKYSHRCLTKFYGFVKSNKNIVGFVYEFISNGNFEDYLKFSTSEITSIYVHTSMNRIFQGINYLHSHSLAHSSLNPKNIFVDHDFLPFISDFNSIESKEKDTSNINSFSHIIQFLCKYLRKYTNNEMLDKIIQLCNSNKENKQIQYTEVKDILMTELKSPEILINCEDIYHEMNEKNYEFIQYIYENIIISHSTSILSFLDRNIPFISIKPNFSLPLPLNNKKIKYIKDILSFWTLQQVSSQKNAKLTLFLESSVQNQTILFH</sequence>
<dbReference type="SUPFAM" id="SSF81901">
    <property type="entry name" value="HCP-like"/>
    <property type="match status" value="1"/>
</dbReference>
<comment type="caution">
    <text evidence="2">The sequence shown here is derived from an EMBL/GenBank/DDBJ whole genome shotgun (WGS) entry which is preliminary data.</text>
</comment>
<dbReference type="InterPro" id="IPR011990">
    <property type="entry name" value="TPR-like_helical_dom_sf"/>
</dbReference>
<protein>
    <recommendedName>
        <fullName evidence="1">Protein kinase domain-containing protein</fullName>
    </recommendedName>
</protein>
<accession>A0ABR2JDB3</accession>
<dbReference type="PROSITE" id="PS50011">
    <property type="entry name" value="PROTEIN_KINASE_DOM"/>
    <property type="match status" value="2"/>
</dbReference>
<dbReference type="InterPro" id="IPR051681">
    <property type="entry name" value="Ser/Thr_Kinases-Pseudokinases"/>
</dbReference>
<dbReference type="InterPro" id="IPR011009">
    <property type="entry name" value="Kinase-like_dom_sf"/>
</dbReference>
<dbReference type="Proteomes" id="UP001470230">
    <property type="component" value="Unassembled WGS sequence"/>
</dbReference>
<name>A0ABR2JDB3_9EUKA</name>
<dbReference type="EMBL" id="JAPFFF010000012">
    <property type="protein sequence ID" value="KAK8875537.1"/>
    <property type="molecule type" value="Genomic_DNA"/>
</dbReference>
<dbReference type="Pfam" id="PF00069">
    <property type="entry name" value="Pkinase"/>
    <property type="match status" value="2"/>
</dbReference>
<dbReference type="InterPro" id="IPR006597">
    <property type="entry name" value="Sel1-like"/>
</dbReference>
<organism evidence="2 3">
    <name type="scientific">Tritrichomonas musculus</name>
    <dbReference type="NCBI Taxonomy" id="1915356"/>
    <lineage>
        <taxon>Eukaryota</taxon>
        <taxon>Metamonada</taxon>
        <taxon>Parabasalia</taxon>
        <taxon>Tritrichomonadida</taxon>
        <taxon>Tritrichomonadidae</taxon>
        <taxon>Tritrichomonas</taxon>
    </lineage>
</organism>
<evidence type="ECO:0000313" key="2">
    <source>
        <dbReference type="EMBL" id="KAK8875537.1"/>
    </source>
</evidence>
<keyword evidence="3" id="KW-1185">Reference proteome</keyword>
<dbReference type="Gene3D" id="1.25.40.10">
    <property type="entry name" value="Tetratricopeptide repeat domain"/>
    <property type="match status" value="1"/>
</dbReference>
<feature type="domain" description="Protein kinase" evidence="1">
    <location>
        <begin position="1"/>
        <end position="296"/>
    </location>
</feature>
<evidence type="ECO:0000259" key="1">
    <source>
        <dbReference type="PROSITE" id="PS50011"/>
    </source>
</evidence>
<dbReference type="SMART" id="SM00220">
    <property type="entry name" value="S_TKc"/>
    <property type="match status" value="1"/>
</dbReference>
<dbReference type="PANTHER" id="PTHR44329">
    <property type="entry name" value="SERINE/THREONINE-PROTEIN KINASE TNNI3K-RELATED"/>
    <property type="match status" value="1"/>
</dbReference>
<dbReference type="InterPro" id="IPR008271">
    <property type="entry name" value="Ser/Thr_kinase_AS"/>
</dbReference>
<dbReference type="SUPFAM" id="SSF56112">
    <property type="entry name" value="Protein kinase-like (PK-like)"/>
    <property type="match status" value="2"/>
</dbReference>